<feature type="compositionally biased region" description="Polar residues" evidence="1">
    <location>
        <begin position="31"/>
        <end position="43"/>
    </location>
</feature>
<gene>
    <name evidence="2" type="ORF">SPIROBIBN47_380059</name>
</gene>
<evidence type="ECO:0000313" key="2">
    <source>
        <dbReference type="EMBL" id="SLM15074.1"/>
    </source>
</evidence>
<accession>A0A3P3XKW9</accession>
<protein>
    <submittedName>
        <fullName evidence="2">Uncharacterized protein</fullName>
    </submittedName>
</protein>
<reference evidence="2" key="1">
    <citation type="submission" date="2017-02" db="EMBL/GenBank/DDBJ databases">
        <authorList>
            <person name="Regsiter A."/>
            <person name="William W."/>
        </authorList>
    </citation>
    <scope>NUCLEOTIDE SEQUENCE</scope>
    <source>
        <strain evidence="2">Bib</strain>
    </source>
</reference>
<evidence type="ECO:0000256" key="1">
    <source>
        <dbReference type="SAM" id="MobiDB-lite"/>
    </source>
</evidence>
<feature type="compositionally biased region" description="Polar residues" evidence="1">
    <location>
        <begin position="1"/>
        <end position="11"/>
    </location>
</feature>
<dbReference type="EMBL" id="FWDM01000032">
    <property type="protein sequence ID" value="SLM15074.1"/>
    <property type="molecule type" value="Genomic_DNA"/>
</dbReference>
<sequence length="148" mass="16437">MNNEPNASPSKRPSGRFRSHSFRKKRPAKPSSPSLEPTESQPDPQAERVKKQELKICKVCGKPIFDLAGAIASRDDGEPIHFDCAIEILSKEETLASGEKIFYIGSGSFAVCYQAPGGKLEIRRKIRWETAGSTQPWRKPMVSSPRLP</sequence>
<dbReference type="AlphaFoldDB" id="A0A3P3XKW9"/>
<proteinExistence type="predicted"/>
<organism evidence="2">
    <name type="scientific">uncultured spirochete</name>
    <dbReference type="NCBI Taxonomy" id="156406"/>
    <lineage>
        <taxon>Bacteria</taxon>
        <taxon>Pseudomonadati</taxon>
        <taxon>Spirochaetota</taxon>
        <taxon>Spirochaetia</taxon>
        <taxon>Spirochaetales</taxon>
        <taxon>environmental samples</taxon>
    </lineage>
</organism>
<name>A0A3P3XKW9_9SPIR</name>
<feature type="region of interest" description="Disordered" evidence="1">
    <location>
        <begin position="1"/>
        <end position="49"/>
    </location>
</feature>
<feature type="compositionally biased region" description="Basic residues" evidence="1">
    <location>
        <begin position="13"/>
        <end position="28"/>
    </location>
</feature>